<keyword evidence="3" id="KW-1185">Reference proteome</keyword>
<sequence length="222" mass="24957">MKSYQKPLLKSTALQTKNIHDRKRRRQTRGSLRTPSHSRANTRRERGDYAMAESHRGQALSCCSYPDMAQSSVISQRLTTTNVYFLPLFLMHIDKMSRRTLIYITPPSSSFRAHLLRAENTVVPPPSQPLSTHVRLLTTVKTSSIAAAPEVPRSTIVHDARRPDEFGIQATDFVIDEDVGMLVSNENSTKYTPESISTTGSVLVLFVICRHTTKNIRMGVDS</sequence>
<reference evidence="2 3" key="1">
    <citation type="submission" date="2024-03" db="EMBL/GenBank/DDBJ databases">
        <title>Genome-scale model development and genomic sequencing of the oleaginous clade Lipomyces.</title>
        <authorList>
            <consortium name="Lawrence Berkeley National Laboratory"/>
            <person name="Czajka J.J."/>
            <person name="Han Y."/>
            <person name="Kim J."/>
            <person name="Mondo S.J."/>
            <person name="Hofstad B.A."/>
            <person name="Robles A."/>
            <person name="Haridas S."/>
            <person name="Riley R."/>
            <person name="LaButti K."/>
            <person name="Pangilinan J."/>
            <person name="Andreopoulos W."/>
            <person name="Lipzen A."/>
            <person name="Yan J."/>
            <person name="Wang M."/>
            <person name="Ng V."/>
            <person name="Grigoriev I.V."/>
            <person name="Spatafora J.W."/>
            <person name="Magnuson J.K."/>
            <person name="Baker S.E."/>
            <person name="Pomraning K.R."/>
        </authorList>
    </citation>
    <scope>NUCLEOTIDE SEQUENCE [LARGE SCALE GENOMIC DNA]</scope>
    <source>
        <strain evidence="2 3">Phaff 52-87</strain>
    </source>
</reference>
<feature type="compositionally biased region" description="Polar residues" evidence="1">
    <location>
        <begin position="29"/>
        <end position="39"/>
    </location>
</feature>
<evidence type="ECO:0000313" key="3">
    <source>
        <dbReference type="Proteomes" id="UP001498771"/>
    </source>
</evidence>
<feature type="region of interest" description="Disordered" evidence="1">
    <location>
        <begin position="1"/>
        <end position="48"/>
    </location>
</feature>
<comment type="caution">
    <text evidence="2">The sequence shown here is derived from an EMBL/GenBank/DDBJ whole genome shotgun (WGS) entry which is preliminary data.</text>
</comment>
<evidence type="ECO:0000313" key="2">
    <source>
        <dbReference type="EMBL" id="KAK7203298.1"/>
    </source>
</evidence>
<dbReference type="EMBL" id="JBBJBU010000012">
    <property type="protein sequence ID" value="KAK7203298.1"/>
    <property type="molecule type" value="Genomic_DNA"/>
</dbReference>
<dbReference type="GeneID" id="90040895"/>
<dbReference type="RefSeq" id="XP_064766331.1">
    <property type="nucleotide sequence ID" value="XM_064915383.1"/>
</dbReference>
<dbReference type="Proteomes" id="UP001498771">
    <property type="component" value="Unassembled WGS sequence"/>
</dbReference>
<organism evidence="2 3">
    <name type="scientific">Myxozyma melibiosi</name>
    <dbReference type="NCBI Taxonomy" id="54550"/>
    <lineage>
        <taxon>Eukaryota</taxon>
        <taxon>Fungi</taxon>
        <taxon>Dikarya</taxon>
        <taxon>Ascomycota</taxon>
        <taxon>Saccharomycotina</taxon>
        <taxon>Lipomycetes</taxon>
        <taxon>Lipomycetales</taxon>
        <taxon>Lipomycetaceae</taxon>
        <taxon>Myxozyma</taxon>
    </lineage>
</organism>
<name>A0ABR1F2L8_9ASCO</name>
<accession>A0ABR1F2L8</accession>
<gene>
    <name evidence="2" type="ORF">BZA70DRAFT_75442</name>
</gene>
<evidence type="ECO:0000256" key="1">
    <source>
        <dbReference type="SAM" id="MobiDB-lite"/>
    </source>
</evidence>
<proteinExistence type="predicted"/>
<protein>
    <submittedName>
        <fullName evidence="2">Uncharacterized protein</fullName>
    </submittedName>
</protein>